<comment type="caution">
    <text evidence="1">The sequence shown here is derived from an EMBL/GenBank/DDBJ whole genome shotgun (WGS) entry which is preliminary data.</text>
</comment>
<dbReference type="EMBL" id="QNRK01000006">
    <property type="protein sequence ID" value="RBP16214.1"/>
    <property type="molecule type" value="Genomic_DNA"/>
</dbReference>
<evidence type="ECO:0000313" key="2">
    <source>
        <dbReference type="Proteomes" id="UP000253529"/>
    </source>
</evidence>
<protein>
    <submittedName>
        <fullName evidence="1">Uncharacterized protein</fullName>
    </submittedName>
</protein>
<proteinExistence type="predicted"/>
<name>A0A366FNE5_9HYPH</name>
<accession>A0A366FNE5</accession>
<dbReference type="OrthoDB" id="3465258at2"/>
<keyword evidence="2" id="KW-1185">Reference proteome</keyword>
<reference evidence="1 2" key="1">
    <citation type="submission" date="2018-06" db="EMBL/GenBank/DDBJ databases">
        <title>Genomic Encyclopedia of Type Strains, Phase IV (KMG-IV): sequencing the most valuable type-strain genomes for metagenomic binning, comparative biology and taxonomic classification.</title>
        <authorList>
            <person name="Goeker M."/>
        </authorList>
    </citation>
    <scope>NUCLEOTIDE SEQUENCE [LARGE SCALE GENOMIC DNA]</scope>
    <source>
        <strain evidence="1 2">DSM 24875</strain>
    </source>
</reference>
<dbReference type="AlphaFoldDB" id="A0A366FNE5"/>
<dbReference type="RefSeq" id="WP_113888536.1">
    <property type="nucleotide sequence ID" value="NZ_QNRK01000006.1"/>
</dbReference>
<evidence type="ECO:0000313" key="1">
    <source>
        <dbReference type="EMBL" id="RBP16214.1"/>
    </source>
</evidence>
<dbReference type="Proteomes" id="UP000253529">
    <property type="component" value="Unassembled WGS sequence"/>
</dbReference>
<sequence>MTSLAHEHSYEELREIVIDLLLNARDNGVDRFERILEQAALALSRKDGSDSRQHGVDPGPVRLRQEDGELILEIVWDLFRQGVVTFGLNAANPGWPWLRLSRFGECALQHGLYRFHNKFEFMKALHSEAIDLSPDAVVYLREAVTAFYAGCLLSACVLLGVAAEAEFLRLLETARDSRTHGKHFTRVGDGSNIRARVMRFGEAVKPVLSLLPGQEASDAMEALTTLQSILRVTRTEQGHPSGASPPSRDQVYVYLQLFIPFAEQLTRLRRTLAEADYPRLVAAP</sequence>
<organism evidence="1 2">
    <name type="scientific">Roseiarcus fermentans</name>
    <dbReference type="NCBI Taxonomy" id="1473586"/>
    <lineage>
        <taxon>Bacteria</taxon>
        <taxon>Pseudomonadati</taxon>
        <taxon>Pseudomonadota</taxon>
        <taxon>Alphaproteobacteria</taxon>
        <taxon>Hyphomicrobiales</taxon>
        <taxon>Roseiarcaceae</taxon>
        <taxon>Roseiarcus</taxon>
    </lineage>
</organism>
<gene>
    <name evidence="1" type="ORF">DFR50_106176</name>
</gene>